<proteinExistence type="predicted"/>
<dbReference type="Proteomes" id="UP000565745">
    <property type="component" value="Unassembled WGS sequence"/>
</dbReference>
<dbReference type="AlphaFoldDB" id="A0A7W6Q1Z8"/>
<evidence type="ECO:0000259" key="1">
    <source>
        <dbReference type="Pfam" id="PF04273"/>
    </source>
</evidence>
<dbReference type="NCBIfam" id="TIGR01244">
    <property type="entry name" value="TIGR01244 family sulfur transferase"/>
    <property type="match status" value="1"/>
</dbReference>
<dbReference type="Gene3D" id="3.90.190.10">
    <property type="entry name" value="Protein tyrosine phosphatase superfamily"/>
    <property type="match status" value="1"/>
</dbReference>
<feature type="domain" description="Beta-lactamase hydrolase-like protein phosphatase-like" evidence="1">
    <location>
        <begin position="3"/>
        <end position="108"/>
    </location>
</feature>
<protein>
    <submittedName>
        <fullName evidence="2">Sulfide:quinone oxidoreductase</fullName>
        <ecNumber evidence="2">1.8.5.-</ecNumber>
    </submittedName>
</protein>
<dbReference type="Pfam" id="PF04273">
    <property type="entry name" value="BLH_phosphatase"/>
    <property type="match status" value="1"/>
</dbReference>
<dbReference type="InterPro" id="IPR005939">
    <property type="entry name" value="BLH_phosphatase-like"/>
</dbReference>
<keyword evidence="3" id="KW-1185">Reference proteome</keyword>
<accession>A0A7W6Q1Z8</accession>
<comment type="caution">
    <text evidence="2">The sequence shown here is derived from an EMBL/GenBank/DDBJ whole genome shotgun (WGS) entry which is preliminary data.</text>
</comment>
<name>A0A7W6Q1Z8_9RHOB</name>
<dbReference type="SUPFAM" id="SSF52799">
    <property type="entry name" value="(Phosphotyrosine protein) phosphatases II"/>
    <property type="match status" value="1"/>
</dbReference>
<evidence type="ECO:0000313" key="3">
    <source>
        <dbReference type="Proteomes" id="UP000565745"/>
    </source>
</evidence>
<dbReference type="RefSeq" id="WP_025055331.1">
    <property type="nucleotide sequence ID" value="NZ_JACIFU010000001.1"/>
</dbReference>
<dbReference type="GO" id="GO:0016491">
    <property type="term" value="F:oxidoreductase activity"/>
    <property type="evidence" value="ECO:0007669"/>
    <property type="project" value="UniProtKB-KW"/>
</dbReference>
<keyword evidence="2" id="KW-0560">Oxidoreductase</keyword>
<sequence length="117" mass="12827">MELKKISEKFTVSPQISPADMAEIKAAGFRAIICNRPNGEDAGQPPFEEIETAAKAVGIEARYIPVQSSGLTKENVTALKDAMEELEHPVLAYCRSGTRSATLWSIHETAQRTTHEN</sequence>
<organism evidence="2 3">
    <name type="scientific">Sulfitobacter noctilucicola</name>
    <dbReference type="NCBI Taxonomy" id="1342301"/>
    <lineage>
        <taxon>Bacteria</taxon>
        <taxon>Pseudomonadati</taxon>
        <taxon>Pseudomonadota</taxon>
        <taxon>Alphaproteobacteria</taxon>
        <taxon>Rhodobacterales</taxon>
        <taxon>Roseobacteraceae</taxon>
        <taxon>Sulfitobacter</taxon>
    </lineage>
</organism>
<dbReference type="InterPro" id="IPR029021">
    <property type="entry name" value="Prot-tyrosine_phosphatase-like"/>
</dbReference>
<dbReference type="GO" id="GO:0016787">
    <property type="term" value="F:hydrolase activity"/>
    <property type="evidence" value="ECO:0007669"/>
    <property type="project" value="InterPro"/>
</dbReference>
<evidence type="ECO:0000313" key="2">
    <source>
        <dbReference type="EMBL" id="MBB4172580.1"/>
    </source>
</evidence>
<gene>
    <name evidence="2" type="ORF">GGR93_000341</name>
</gene>
<dbReference type="CDD" id="cd14503">
    <property type="entry name" value="PTP-bact"/>
    <property type="match status" value="1"/>
</dbReference>
<dbReference type="EMBL" id="JACIFU010000001">
    <property type="protein sequence ID" value="MBB4172580.1"/>
    <property type="molecule type" value="Genomic_DNA"/>
</dbReference>
<dbReference type="EC" id="1.8.5.-" evidence="2"/>
<reference evidence="2 3" key="1">
    <citation type="submission" date="2020-08" db="EMBL/GenBank/DDBJ databases">
        <title>Genomic Encyclopedia of Type Strains, Phase IV (KMG-IV): sequencing the most valuable type-strain genomes for metagenomic binning, comparative biology and taxonomic classification.</title>
        <authorList>
            <person name="Goeker M."/>
        </authorList>
    </citation>
    <scope>NUCLEOTIDE SEQUENCE [LARGE SCALE GENOMIC DNA]</scope>
    <source>
        <strain evidence="2 3">DSM 101015</strain>
    </source>
</reference>
<dbReference type="OrthoDB" id="9805710at2"/>